<proteinExistence type="predicted"/>
<dbReference type="PROSITE" id="PS01124">
    <property type="entry name" value="HTH_ARAC_FAMILY_2"/>
    <property type="match status" value="1"/>
</dbReference>
<sequence>MSDQILSIKSISQLHSMLGFPKPKHPLISLIDASEIKLTEADIKDKFVYDFYMISSKDKSCGVEYGRNTFDFDEGVLVFSAPGQVYVPTKPVELGDIKGWMLFFHPDLIRNTNLGKEIDDYSFFNYEVFEALHLSEEEEKKVLEIVKNIQSEYEQRIDNLSQRVIVSSLELLLNYSLRFYERQFNTRTSQSKDIITQFEKNLKAYFASQQHLESGLPSIQYFAENANLSQHYFSDLLKKETGRSPKDHINDFVIEKAKNLLRSSEQSVSEIAYNLGFNYPHYFTRLFKTKTGKTPLEYRNLN</sequence>
<evidence type="ECO:0000256" key="3">
    <source>
        <dbReference type="ARBA" id="ARBA00023163"/>
    </source>
</evidence>
<dbReference type="Pfam" id="PF12833">
    <property type="entry name" value="HTH_18"/>
    <property type="match status" value="1"/>
</dbReference>
<accession>A0ABV7YRM8</accession>
<gene>
    <name evidence="5" type="ORF">ACFOOI_01415</name>
</gene>
<evidence type="ECO:0000313" key="5">
    <source>
        <dbReference type="EMBL" id="MFC3809299.1"/>
    </source>
</evidence>
<reference evidence="6" key="1">
    <citation type="journal article" date="2019" name="Int. J. Syst. Evol. Microbiol.">
        <title>The Global Catalogue of Microorganisms (GCM) 10K type strain sequencing project: providing services to taxonomists for standard genome sequencing and annotation.</title>
        <authorList>
            <consortium name="The Broad Institute Genomics Platform"/>
            <consortium name="The Broad Institute Genome Sequencing Center for Infectious Disease"/>
            <person name="Wu L."/>
            <person name="Ma J."/>
        </authorList>
    </citation>
    <scope>NUCLEOTIDE SEQUENCE [LARGE SCALE GENOMIC DNA]</scope>
    <source>
        <strain evidence="6">CECT 7956</strain>
    </source>
</reference>
<dbReference type="InterPro" id="IPR009057">
    <property type="entry name" value="Homeodomain-like_sf"/>
</dbReference>
<dbReference type="SUPFAM" id="SSF46689">
    <property type="entry name" value="Homeodomain-like"/>
    <property type="match status" value="1"/>
</dbReference>
<evidence type="ECO:0000259" key="4">
    <source>
        <dbReference type="PROSITE" id="PS01124"/>
    </source>
</evidence>
<keyword evidence="2" id="KW-0238">DNA-binding</keyword>
<dbReference type="Proteomes" id="UP001595616">
    <property type="component" value="Unassembled WGS sequence"/>
</dbReference>
<dbReference type="RefSeq" id="WP_379834157.1">
    <property type="nucleotide sequence ID" value="NZ_JBHRYQ010000001.1"/>
</dbReference>
<evidence type="ECO:0000313" key="6">
    <source>
        <dbReference type="Proteomes" id="UP001595616"/>
    </source>
</evidence>
<name>A0ABV7YRM8_9BACT</name>
<dbReference type="PANTHER" id="PTHR43280">
    <property type="entry name" value="ARAC-FAMILY TRANSCRIPTIONAL REGULATOR"/>
    <property type="match status" value="1"/>
</dbReference>
<keyword evidence="3" id="KW-0804">Transcription</keyword>
<dbReference type="InterPro" id="IPR018060">
    <property type="entry name" value="HTH_AraC"/>
</dbReference>
<dbReference type="InterPro" id="IPR020449">
    <property type="entry name" value="Tscrpt_reg_AraC-type_HTH"/>
</dbReference>
<organism evidence="5 6">
    <name type="scientific">Lacihabitans lacunae</name>
    <dbReference type="NCBI Taxonomy" id="1028214"/>
    <lineage>
        <taxon>Bacteria</taxon>
        <taxon>Pseudomonadati</taxon>
        <taxon>Bacteroidota</taxon>
        <taxon>Cytophagia</taxon>
        <taxon>Cytophagales</taxon>
        <taxon>Leadbetterellaceae</taxon>
        <taxon>Lacihabitans</taxon>
    </lineage>
</organism>
<keyword evidence="1" id="KW-0805">Transcription regulation</keyword>
<comment type="caution">
    <text evidence="5">The sequence shown here is derived from an EMBL/GenBank/DDBJ whole genome shotgun (WGS) entry which is preliminary data.</text>
</comment>
<protein>
    <submittedName>
        <fullName evidence="5">Helix-turn-helix domain-containing protein</fullName>
    </submittedName>
</protein>
<dbReference type="PRINTS" id="PR00032">
    <property type="entry name" value="HTHARAC"/>
</dbReference>
<evidence type="ECO:0000256" key="1">
    <source>
        <dbReference type="ARBA" id="ARBA00023015"/>
    </source>
</evidence>
<keyword evidence="6" id="KW-1185">Reference proteome</keyword>
<dbReference type="EMBL" id="JBHRYQ010000001">
    <property type="protein sequence ID" value="MFC3809299.1"/>
    <property type="molecule type" value="Genomic_DNA"/>
</dbReference>
<dbReference type="Gene3D" id="1.10.10.60">
    <property type="entry name" value="Homeodomain-like"/>
    <property type="match status" value="2"/>
</dbReference>
<dbReference type="PANTHER" id="PTHR43280:SF32">
    <property type="entry name" value="TRANSCRIPTIONAL REGULATORY PROTEIN"/>
    <property type="match status" value="1"/>
</dbReference>
<evidence type="ECO:0000256" key="2">
    <source>
        <dbReference type="ARBA" id="ARBA00023125"/>
    </source>
</evidence>
<dbReference type="SMART" id="SM00342">
    <property type="entry name" value="HTH_ARAC"/>
    <property type="match status" value="1"/>
</dbReference>
<feature type="domain" description="HTH araC/xylS-type" evidence="4">
    <location>
        <begin position="202"/>
        <end position="301"/>
    </location>
</feature>